<feature type="non-terminal residue" evidence="1">
    <location>
        <position position="251"/>
    </location>
</feature>
<dbReference type="AlphaFoldDB" id="A0A0F8YGN8"/>
<dbReference type="EMBL" id="LAZR01069706">
    <property type="protein sequence ID" value="KKK47186.1"/>
    <property type="molecule type" value="Genomic_DNA"/>
</dbReference>
<dbReference type="InterPro" id="IPR027417">
    <property type="entry name" value="P-loop_NTPase"/>
</dbReference>
<dbReference type="SUPFAM" id="SSF52540">
    <property type="entry name" value="P-loop containing nucleoside triphosphate hydrolases"/>
    <property type="match status" value="1"/>
</dbReference>
<organism evidence="1">
    <name type="scientific">marine sediment metagenome</name>
    <dbReference type="NCBI Taxonomy" id="412755"/>
    <lineage>
        <taxon>unclassified sequences</taxon>
        <taxon>metagenomes</taxon>
        <taxon>ecological metagenomes</taxon>
    </lineage>
</organism>
<sequence length="251" mass="28579">MPESLSNFLAWKAPHIQQLIYGNILVPQGKIVIFGPYKSWKSMTAIDLGFKLSTGKPWLGFNTTLSSVLIVQLEIPKFAYQKRVNKYAIGNHLNPASNLHFMTVRNLKIDRGWGKELLSQYIQHTQAQVVIIDPLYKVVSGRLTDEYDIRQAIDAIDEIIDKYRVSVILIHHEGKDWVIDGERYDRGADASFGSAVLGWWVDSAIELRTETEGSNIVNVRFPLLRLAEEDIPDLVMKVNRSNLVFTRIGQK</sequence>
<accession>A0A0F8YGN8</accession>
<protein>
    <recommendedName>
        <fullName evidence="2">SF4 helicase domain-containing protein</fullName>
    </recommendedName>
</protein>
<dbReference type="Pfam" id="PF13481">
    <property type="entry name" value="AAA_25"/>
    <property type="match status" value="1"/>
</dbReference>
<evidence type="ECO:0008006" key="2">
    <source>
        <dbReference type="Google" id="ProtNLM"/>
    </source>
</evidence>
<proteinExistence type="predicted"/>
<evidence type="ECO:0000313" key="1">
    <source>
        <dbReference type="EMBL" id="KKK47186.1"/>
    </source>
</evidence>
<name>A0A0F8YGN8_9ZZZZ</name>
<gene>
    <name evidence="1" type="ORF">LCGC14_3157730</name>
</gene>
<reference evidence="1" key="1">
    <citation type="journal article" date="2015" name="Nature">
        <title>Complex archaea that bridge the gap between prokaryotes and eukaryotes.</title>
        <authorList>
            <person name="Spang A."/>
            <person name="Saw J.H."/>
            <person name="Jorgensen S.L."/>
            <person name="Zaremba-Niedzwiedzka K."/>
            <person name="Martijn J."/>
            <person name="Lind A.E."/>
            <person name="van Eijk R."/>
            <person name="Schleper C."/>
            <person name="Guy L."/>
            <person name="Ettema T.J."/>
        </authorList>
    </citation>
    <scope>NUCLEOTIDE SEQUENCE</scope>
</reference>
<comment type="caution">
    <text evidence="1">The sequence shown here is derived from an EMBL/GenBank/DDBJ whole genome shotgun (WGS) entry which is preliminary data.</text>
</comment>
<dbReference type="Gene3D" id="3.40.50.300">
    <property type="entry name" value="P-loop containing nucleotide triphosphate hydrolases"/>
    <property type="match status" value="1"/>
</dbReference>